<keyword evidence="2" id="KW-1185">Reference proteome</keyword>
<dbReference type="EMBL" id="JXTB01000276">
    <property type="protein sequence ID" value="PON48476.1"/>
    <property type="molecule type" value="Genomic_DNA"/>
</dbReference>
<evidence type="ECO:0000313" key="1">
    <source>
        <dbReference type="EMBL" id="PON48476.1"/>
    </source>
</evidence>
<evidence type="ECO:0000313" key="2">
    <source>
        <dbReference type="Proteomes" id="UP000237105"/>
    </source>
</evidence>
<protein>
    <submittedName>
        <fullName evidence="1">Uncharacterized protein</fullName>
    </submittedName>
</protein>
<dbReference type="Proteomes" id="UP000237105">
    <property type="component" value="Unassembled WGS sequence"/>
</dbReference>
<dbReference type="AlphaFoldDB" id="A0A2P5BI78"/>
<organism evidence="1 2">
    <name type="scientific">Parasponia andersonii</name>
    <name type="common">Sponia andersonii</name>
    <dbReference type="NCBI Taxonomy" id="3476"/>
    <lineage>
        <taxon>Eukaryota</taxon>
        <taxon>Viridiplantae</taxon>
        <taxon>Streptophyta</taxon>
        <taxon>Embryophyta</taxon>
        <taxon>Tracheophyta</taxon>
        <taxon>Spermatophyta</taxon>
        <taxon>Magnoliopsida</taxon>
        <taxon>eudicotyledons</taxon>
        <taxon>Gunneridae</taxon>
        <taxon>Pentapetalae</taxon>
        <taxon>rosids</taxon>
        <taxon>fabids</taxon>
        <taxon>Rosales</taxon>
        <taxon>Cannabaceae</taxon>
        <taxon>Parasponia</taxon>
    </lineage>
</organism>
<sequence>MDYRCVGLYQNGLDHMDARQPNDIVESVCFLVPEKKKKRARMGSLPGVTQDIAGYKVYWYQVLDIETGLKLALA</sequence>
<name>A0A2P5BI78_PARAD</name>
<comment type="caution">
    <text evidence="1">The sequence shown here is derived from an EMBL/GenBank/DDBJ whole genome shotgun (WGS) entry which is preliminary data.</text>
</comment>
<reference evidence="2" key="1">
    <citation type="submission" date="2016-06" db="EMBL/GenBank/DDBJ databases">
        <title>Parallel loss of symbiosis genes in relatives of nitrogen-fixing non-legume Parasponia.</title>
        <authorList>
            <person name="Van Velzen R."/>
            <person name="Holmer R."/>
            <person name="Bu F."/>
            <person name="Rutten L."/>
            <person name="Van Zeijl A."/>
            <person name="Liu W."/>
            <person name="Santuari L."/>
            <person name="Cao Q."/>
            <person name="Sharma T."/>
            <person name="Shen D."/>
            <person name="Roswanjaya Y."/>
            <person name="Wardhani T."/>
            <person name="Kalhor M.S."/>
            <person name="Jansen J."/>
            <person name="Van den Hoogen J."/>
            <person name="Gungor B."/>
            <person name="Hartog M."/>
            <person name="Hontelez J."/>
            <person name="Verver J."/>
            <person name="Yang W.-C."/>
            <person name="Schijlen E."/>
            <person name="Repin R."/>
            <person name="Schilthuizen M."/>
            <person name="Schranz E."/>
            <person name="Heidstra R."/>
            <person name="Miyata K."/>
            <person name="Fedorova E."/>
            <person name="Kohlen W."/>
            <person name="Bisseling T."/>
            <person name="Smit S."/>
            <person name="Geurts R."/>
        </authorList>
    </citation>
    <scope>NUCLEOTIDE SEQUENCE [LARGE SCALE GENOMIC DNA]</scope>
    <source>
        <strain evidence="2">cv. WU1-14</strain>
    </source>
</reference>
<accession>A0A2P5BI78</accession>
<gene>
    <name evidence="1" type="ORF">PanWU01x14_236710</name>
</gene>
<proteinExistence type="predicted"/>
<dbReference type="OrthoDB" id="10380891at2759"/>
<feature type="non-terminal residue" evidence="1">
    <location>
        <position position="74"/>
    </location>
</feature>